<reference evidence="1 2" key="1">
    <citation type="submission" date="2017-11" db="EMBL/GenBank/DDBJ databases">
        <title>Complete genome of a free-living desiccation-tolerant cyanobacterium and its photosynthetic adaptation to extreme terrestrial habitat.</title>
        <authorList>
            <person name="Shang J."/>
        </authorList>
    </citation>
    <scope>NUCLEOTIDE SEQUENCE [LARGE SCALE GENOMIC DNA]</scope>
    <source>
        <strain evidence="1 2">CCNUN1</strain>
        <plasmid evidence="2">pnfsy06</plasmid>
    </source>
</reference>
<organism evidence="1 2">
    <name type="scientific">Nostoc flagelliforme CCNUN1</name>
    <dbReference type="NCBI Taxonomy" id="2038116"/>
    <lineage>
        <taxon>Bacteria</taxon>
        <taxon>Bacillati</taxon>
        <taxon>Cyanobacteriota</taxon>
        <taxon>Cyanophyceae</taxon>
        <taxon>Nostocales</taxon>
        <taxon>Nostocaceae</taxon>
        <taxon>Nostoc</taxon>
    </lineage>
</organism>
<dbReference type="Proteomes" id="UP000232003">
    <property type="component" value="Plasmid pNFSY06"/>
</dbReference>
<keyword evidence="1" id="KW-0614">Plasmid</keyword>
<gene>
    <name evidence="1" type="ORF">COO91_09747</name>
</gene>
<keyword evidence="2" id="KW-1185">Reference proteome</keyword>
<dbReference type="RefSeq" id="WP_100903664.1">
    <property type="nucleotide sequence ID" value="NZ_CP024791.1"/>
</dbReference>
<geneLocation type="plasmid" evidence="2">
    <name>pnfsy06</name>
</geneLocation>
<dbReference type="EMBL" id="CP024791">
    <property type="protein sequence ID" value="AUB43566.1"/>
    <property type="molecule type" value="Genomic_DNA"/>
</dbReference>
<name>A0A2K8T792_9NOSO</name>
<evidence type="ECO:0000313" key="2">
    <source>
        <dbReference type="Proteomes" id="UP000232003"/>
    </source>
</evidence>
<sequence>MANKNKFVTPKISQINNLQLSGSTQMIISDLNYLENTSEEILGGRGTNIANIYTANKRVTAVVNESFTKTVTTNLNGIQGNTAELVVSADATGNRTFSSVIGGVQVEDDRSETFVNAIAATVH</sequence>
<proteinExistence type="predicted"/>
<dbReference type="AlphaFoldDB" id="A0A2K8T792"/>
<accession>A0A2K8T792</accession>
<evidence type="ECO:0000313" key="1">
    <source>
        <dbReference type="EMBL" id="AUB43566.1"/>
    </source>
</evidence>
<protein>
    <submittedName>
        <fullName evidence="1">Uncharacterized protein</fullName>
    </submittedName>
</protein>
<dbReference type="KEGG" id="nfl:COO91_09747"/>